<dbReference type="Proteomes" id="UP000823399">
    <property type="component" value="Unassembled WGS sequence"/>
</dbReference>
<feature type="region of interest" description="Disordered" evidence="1">
    <location>
        <begin position="120"/>
        <end position="165"/>
    </location>
</feature>
<dbReference type="EMBL" id="JABBWM010000046">
    <property type="protein sequence ID" value="KAG2102832.1"/>
    <property type="molecule type" value="Genomic_DNA"/>
</dbReference>
<dbReference type="GeneID" id="64700293"/>
<organism evidence="2 3">
    <name type="scientific">Suillus discolor</name>
    <dbReference type="NCBI Taxonomy" id="1912936"/>
    <lineage>
        <taxon>Eukaryota</taxon>
        <taxon>Fungi</taxon>
        <taxon>Dikarya</taxon>
        <taxon>Basidiomycota</taxon>
        <taxon>Agaricomycotina</taxon>
        <taxon>Agaricomycetes</taxon>
        <taxon>Agaricomycetidae</taxon>
        <taxon>Boletales</taxon>
        <taxon>Suillineae</taxon>
        <taxon>Suillaceae</taxon>
        <taxon>Suillus</taxon>
    </lineage>
</organism>
<keyword evidence="3" id="KW-1185">Reference proteome</keyword>
<evidence type="ECO:0000313" key="3">
    <source>
        <dbReference type="Proteomes" id="UP000823399"/>
    </source>
</evidence>
<sequence length="165" mass="18297">MRQWWDDIEIPKGVTLITSANIDEAFKSKLQQIQLEQRDQDAIKELVTYVKHMACAQATTEKDSALNSEVAKTLNALVHALKSNSTRLHNCSIAMDPDLSCDVRVAVQFKIPNTRDQIHATTLEPQISGPSSKRHRSTTVSESPGAMKKRARSSPLTISDEDLVG</sequence>
<evidence type="ECO:0000313" key="2">
    <source>
        <dbReference type="EMBL" id="KAG2102832.1"/>
    </source>
</evidence>
<evidence type="ECO:0000256" key="1">
    <source>
        <dbReference type="SAM" id="MobiDB-lite"/>
    </source>
</evidence>
<dbReference type="AlphaFoldDB" id="A0A9P7F3C0"/>
<accession>A0A9P7F3C0</accession>
<dbReference type="OrthoDB" id="2646242at2759"/>
<gene>
    <name evidence="2" type="ORF">F5147DRAFT_706926</name>
</gene>
<protein>
    <submittedName>
        <fullName evidence="2">Uncharacterized protein</fullName>
    </submittedName>
</protein>
<name>A0A9P7F3C0_9AGAM</name>
<proteinExistence type="predicted"/>
<feature type="compositionally biased region" description="Polar residues" evidence="1">
    <location>
        <begin position="120"/>
        <end position="131"/>
    </location>
</feature>
<dbReference type="RefSeq" id="XP_041290299.1">
    <property type="nucleotide sequence ID" value="XM_041438034.1"/>
</dbReference>
<comment type="caution">
    <text evidence="2">The sequence shown here is derived from an EMBL/GenBank/DDBJ whole genome shotgun (WGS) entry which is preliminary data.</text>
</comment>
<reference evidence="2" key="1">
    <citation type="journal article" date="2020" name="New Phytol.">
        <title>Comparative genomics reveals dynamic genome evolution in host specialist ectomycorrhizal fungi.</title>
        <authorList>
            <person name="Lofgren L.A."/>
            <person name="Nguyen N.H."/>
            <person name="Vilgalys R."/>
            <person name="Ruytinx J."/>
            <person name="Liao H.L."/>
            <person name="Branco S."/>
            <person name="Kuo A."/>
            <person name="LaButti K."/>
            <person name="Lipzen A."/>
            <person name="Andreopoulos W."/>
            <person name="Pangilinan J."/>
            <person name="Riley R."/>
            <person name="Hundley H."/>
            <person name="Na H."/>
            <person name="Barry K."/>
            <person name="Grigoriev I.V."/>
            <person name="Stajich J.E."/>
            <person name="Kennedy P.G."/>
        </authorList>
    </citation>
    <scope>NUCLEOTIDE SEQUENCE</scope>
    <source>
        <strain evidence="2">FC423</strain>
    </source>
</reference>